<dbReference type="InterPro" id="IPR036291">
    <property type="entry name" value="NAD(P)-bd_dom_sf"/>
</dbReference>
<reference evidence="4" key="1">
    <citation type="journal article" date="2019" name="Int. J. Syst. Evol. Microbiol.">
        <title>The Global Catalogue of Microorganisms (GCM) 10K type strain sequencing project: providing services to taxonomists for standard genome sequencing and annotation.</title>
        <authorList>
            <consortium name="The Broad Institute Genomics Platform"/>
            <consortium name="The Broad Institute Genome Sequencing Center for Infectious Disease"/>
            <person name="Wu L."/>
            <person name="Ma J."/>
        </authorList>
    </citation>
    <scope>NUCLEOTIDE SEQUENCE [LARGE SCALE GENOMIC DNA]</scope>
    <source>
        <strain evidence="4">NBRC 108728</strain>
    </source>
</reference>
<evidence type="ECO:0000313" key="3">
    <source>
        <dbReference type="EMBL" id="BDZ50494.1"/>
    </source>
</evidence>
<dbReference type="SUPFAM" id="SSF51735">
    <property type="entry name" value="NAD(P)-binding Rossmann-fold domains"/>
    <property type="match status" value="1"/>
</dbReference>
<keyword evidence="2" id="KW-0560">Oxidoreductase</keyword>
<keyword evidence="4" id="KW-1185">Reference proteome</keyword>
<proteinExistence type="inferred from homology"/>
<dbReference type="PANTHER" id="PTHR24320">
    <property type="entry name" value="RETINOL DEHYDROGENASE"/>
    <property type="match status" value="1"/>
</dbReference>
<organism evidence="3 4">
    <name type="scientific">Frondihabitans sucicola</name>
    <dbReference type="NCBI Taxonomy" id="1268041"/>
    <lineage>
        <taxon>Bacteria</taxon>
        <taxon>Bacillati</taxon>
        <taxon>Actinomycetota</taxon>
        <taxon>Actinomycetes</taxon>
        <taxon>Micrococcales</taxon>
        <taxon>Microbacteriaceae</taxon>
        <taxon>Frondihabitans</taxon>
    </lineage>
</organism>
<evidence type="ECO:0000256" key="2">
    <source>
        <dbReference type="ARBA" id="ARBA00023002"/>
    </source>
</evidence>
<name>A0ABN6XZP5_9MICO</name>
<evidence type="ECO:0000313" key="4">
    <source>
        <dbReference type="Proteomes" id="UP001321486"/>
    </source>
</evidence>
<gene>
    <name evidence="3" type="ORF">GCM10025867_27350</name>
</gene>
<comment type="similarity">
    <text evidence="1">Belongs to the short-chain dehydrogenases/reductases (SDR) family.</text>
</comment>
<sequence>MPRIIDIAVPDLAGKLVVVTGASDGIGLGIARRLARASAEVILPVRNPSKGDAAVADIRAVVPEAKVSTRVLDLSSLASVAAFGEALVEEGRPIDVLINNAGLMTPPTRQASADGFELQFATNHLGHVALTAHLLPLLRAGHARITTQISISANSNAVNWDDLQWEKSYNPMKSYSSSKIAFGLWALELNRRSLAADWGITSNLSHPGISPTNLLAAQPGLGREKDTGAVRMIRALSRRGILFGTPASAALPAVFAATDPSARGGRFYGPSGLAHLSGAPAEQKLYSRLTSTAEAKRVWDVSAELAGVSLSA</sequence>
<protein>
    <submittedName>
        <fullName evidence="3">Short chain dehydrogenase</fullName>
    </submittedName>
</protein>
<dbReference type="EMBL" id="AP027732">
    <property type="protein sequence ID" value="BDZ50494.1"/>
    <property type="molecule type" value="Genomic_DNA"/>
</dbReference>
<dbReference type="PRINTS" id="PR00081">
    <property type="entry name" value="GDHRDH"/>
</dbReference>
<dbReference type="Gene3D" id="3.40.50.720">
    <property type="entry name" value="NAD(P)-binding Rossmann-like Domain"/>
    <property type="match status" value="1"/>
</dbReference>
<dbReference type="InterPro" id="IPR002347">
    <property type="entry name" value="SDR_fam"/>
</dbReference>
<dbReference type="NCBIfam" id="NF004513">
    <property type="entry name" value="PRK05854.1"/>
    <property type="match status" value="1"/>
</dbReference>
<dbReference type="Pfam" id="PF00106">
    <property type="entry name" value="adh_short"/>
    <property type="match status" value="1"/>
</dbReference>
<dbReference type="Proteomes" id="UP001321486">
    <property type="component" value="Chromosome"/>
</dbReference>
<evidence type="ECO:0000256" key="1">
    <source>
        <dbReference type="ARBA" id="ARBA00006484"/>
    </source>
</evidence>
<dbReference type="RefSeq" id="WP_286343502.1">
    <property type="nucleotide sequence ID" value="NZ_AP027732.1"/>
</dbReference>
<accession>A0ABN6XZP5</accession>
<dbReference type="PANTHER" id="PTHR24320:SF148">
    <property type="entry name" value="NAD(P)-BINDING ROSSMANN-FOLD SUPERFAMILY PROTEIN"/>
    <property type="match status" value="1"/>
</dbReference>